<dbReference type="PROSITE" id="PS50931">
    <property type="entry name" value="HTH_LYSR"/>
    <property type="match status" value="1"/>
</dbReference>
<dbReference type="SUPFAM" id="SSF53850">
    <property type="entry name" value="Periplasmic binding protein-like II"/>
    <property type="match status" value="1"/>
</dbReference>
<reference evidence="6" key="1">
    <citation type="submission" date="2016-07" db="EMBL/GenBank/DDBJ databases">
        <title>Microvirga ossetica sp. nov. a new species of rhizobia isolated from root nodules of the legume species Vicia alpestris Steven originated from North Ossetia region in the Caucasus.</title>
        <authorList>
            <person name="Safronova V.I."/>
            <person name="Kuznetsova I.G."/>
            <person name="Sazanova A.L."/>
            <person name="Belimov A."/>
            <person name="Andronov E."/>
            <person name="Osledkin Y.S."/>
            <person name="Onishchuk O.P."/>
            <person name="Kurchak O.N."/>
            <person name="Shaposhnikov A.I."/>
            <person name="Willems A."/>
            <person name="Tikhonovich I.A."/>
        </authorList>
    </citation>
    <scope>NUCLEOTIDE SEQUENCE [LARGE SCALE GENOMIC DNA]</scope>
    <source>
        <strain evidence="6">V5/3M</strain>
        <plasmid evidence="6">unnamed2</plasmid>
    </source>
</reference>
<evidence type="ECO:0000313" key="6">
    <source>
        <dbReference type="EMBL" id="ANY84732.1"/>
    </source>
</evidence>
<comment type="similarity">
    <text evidence="1">Belongs to the LysR transcriptional regulatory family.</text>
</comment>
<dbReference type="Gene3D" id="3.40.190.290">
    <property type="match status" value="1"/>
</dbReference>
<name>A0A1B2EXS1_9HYPH</name>
<dbReference type="InterPro" id="IPR000847">
    <property type="entry name" value="LysR_HTH_N"/>
</dbReference>
<feature type="domain" description="HTH lysR-type" evidence="5">
    <location>
        <begin position="1"/>
        <end position="60"/>
    </location>
</feature>
<dbReference type="GO" id="GO:0043565">
    <property type="term" value="F:sequence-specific DNA binding"/>
    <property type="evidence" value="ECO:0007669"/>
    <property type="project" value="TreeGrafter"/>
</dbReference>
<proteinExistence type="inferred from homology"/>
<evidence type="ECO:0000259" key="5">
    <source>
        <dbReference type="PROSITE" id="PS50931"/>
    </source>
</evidence>
<evidence type="ECO:0000256" key="1">
    <source>
        <dbReference type="ARBA" id="ARBA00009437"/>
    </source>
</evidence>
<dbReference type="KEGG" id="moc:BB934_42055"/>
<dbReference type="SUPFAM" id="SSF46785">
    <property type="entry name" value="Winged helix' DNA-binding domain"/>
    <property type="match status" value="1"/>
</dbReference>
<dbReference type="Pfam" id="PF03466">
    <property type="entry name" value="LysR_substrate"/>
    <property type="match status" value="1"/>
</dbReference>
<keyword evidence="2" id="KW-0805">Transcription regulation</keyword>
<evidence type="ECO:0000256" key="3">
    <source>
        <dbReference type="ARBA" id="ARBA00023125"/>
    </source>
</evidence>
<dbReference type="InterPro" id="IPR005119">
    <property type="entry name" value="LysR_subst-bd"/>
</dbReference>
<dbReference type="PANTHER" id="PTHR30427:SF1">
    <property type="entry name" value="TRANSCRIPTIONAL ACTIVATOR PROTEIN LYSR"/>
    <property type="match status" value="1"/>
</dbReference>
<evidence type="ECO:0000256" key="2">
    <source>
        <dbReference type="ARBA" id="ARBA00023015"/>
    </source>
</evidence>
<dbReference type="RefSeq" id="WP_237050694.1">
    <property type="nucleotide sequence ID" value="NZ_CP016619.1"/>
</dbReference>
<keyword evidence="3" id="KW-0238">DNA-binding</keyword>
<sequence>MTIQSRQVEAFRAVMLTGSMTAAADMLYVTQSAVSRLIRDFEAHLALRLFERRGYQVIPTPDAVTLFAEVERSFVGLSRIADMAKAIKANQAGSLRIAAMPVLMSGALPRFVAAFMRNRPNVHVSLVGLPSHLVVEAVTAGRVDLGYADKPIDQPLHDIESFEAAAVVIMPEHHRLAAQEIIAPADLAGEALISVSTRTLFRSRIDAALADVPYRIVAEVTLAQIACLLVSEGTGLSIVSPYAAEEFLGRGLVARPFTTRIEAGFISLRSQQRPASALASTFQAEFAAHARRWRP</sequence>
<organism evidence="6">
    <name type="scientific">Microvirga ossetica</name>
    <dbReference type="NCBI Taxonomy" id="1882682"/>
    <lineage>
        <taxon>Bacteria</taxon>
        <taxon>Pseudomonadati</taxon>
        <taxon>Pseudomonadota</taxon>
        <taxon>Alphaproteobacteria</taxon>
        <taxon>Hyphomicrobiales</taxon>
        <taxon>Methylobacteriaceae</taxon>
        <taxon>Microvirga</taxon>
    </lineage>
</organism>
<geneLocation type="plasmid" evidence="6">
    <name>unnamed2</name>
</geneLocation>
<dbReference type="InterPro" id="IPR036390">
    <property type="entry name" value="WH_DNA-bd_sf"/>
</dbReference>
<keyword evidence="6" id="KW-0614">Plasmid</keyword>
<dbReference type="GO" id="GO:0003700">
    <property type="term" value="F:DNA-binding transcription factor activity"/>
    <property type="evidence" value="ECO:0007669"/>
    <property type="project" value="InterPro"/>
</dbReference>
<dbReference type="InterPro" id="IPR036388">
    <property type="entry name" value="WH-like_DNA-bd_sf"/>
</dbReference>
<gene>
    <name evidence="6" type="ORF">BB934_42055</name>
</gene>
<accession>A0A1B2EXS1</accession>
<dbReference type="GO" id="GO:0010628">
    <property type="term" value="P:positive regulation of gene expression"/>
    <property type="evidence" value="ECO:0007669"/>
    <property type="project" value="TreeGrafter"/>
</dbReference>
<protein>
    <submittedName>
        <fullName evidence="6">Transcriptional regulator</fullName>
    </submittedName>
</protein>
<dbReference type="PANTHER" id="PTHR30427">
    <property type="entry name" value="TRANSCRIPTIONAL ACTIVATOR PROTEIN LYSR"/>
    <property type="match status" value="1"/>
</dbReference>
<dbReference type="PRINTS" id="PR00039">
    <property type="entry name" value="HTHLYSR"/>
</dbReference>
<dbReference type="Gene3D" id="1.10.10.10">
    <property type="entry name" value="Winged helix-like DNA-binding domain superfamily/Winged helix DNA-binding domain"/>
    <property type="match status" value="1"/>
</dbReference>
<keyword evidence="4" id="KW-0804">Transcription</keyword>
<dbReference type="AlphaFoldDB" id="A0A1B2EXS1"/>
<dbReference type="Pfam" id="PF00126">
    <property type="entry name" value="HTH_1"/>
    <property type="match status" value="1"/>
</dbReference>
<dbReference type="EMBL" id="CP016619">
    <property type="protein sequence ID" value="ANY84732.1"/>
    <property type="molecule type" value="Genomic_DNA"/>
</dbReference>
<evidence type="ECO:0000256" key="4">
    <source>
        <dbReference type="ARBA" id="ARBA00023163"/>
    </source>
</evidence>